<dbReference type="SUPFAM" id="SSF52172">
    <property type="entry name" value="CheY-like"/>
    <property type="match status" value="1"/>
</dbReference>
<evidence type="ECO:0000313" key="5">
    <source>
        <dbReference type="Proteomes" id="UP000315344"/>
    </source>
</evidence>
<feature type="modified residue" description="4-aspartylphosphate" evidence="2">
    <location>
        <position position="77"/>
    </location>
</feature>
<feature type="domain" description="Response regulatory" evidence="3">
    <location>
        <begin position="28"/>
        <end position="140"/>
    </location>
</feature>
<dbReference type="SMART" id="SM00448">
    <property type="entry name" value="REC"/>
    <property type="match status" value="1"/>
</dbReference>
<comment type="caution">
    <text evidence="4">The sequence shown here is derived from an EMBL/GenBank/DDBJ whole genome shotgun (WGS) entry which is preliminary data.</text>
</comment>
<dbReference type="Proteomes" id="UP000315344">
    <property type="component" value="Unassembled WGS sequence"/>
</dbReference>
<dbReference type="InterPro" id="IPR050595">
    <property type="entry name" value="Bact_response_regulator"/>
</dbReference>
<dbReference type="Gene3D" id="3.40.50.2300">
    <property type="match status" value="1"/>
</dbReference>
<dbReference type="CDD" id="cd00156">
    <property type="entry name" value="REC"/>
    <property type="match status" value="1"/>
</dbReference>
<evidence type="ECO:0000259" key="3">
    <source>
        <dbReference type="PROSITE" id="PS50110"/>
    </source>
</evidence>
<evidence type="ECO:0000256" key="2">
    <source>
        <dbReference type="PROSITE-ProRule" id="PRU00169"/>
    </source>
</evidence>
<dbReference type="EMBL" id="VAFL01000003">
    <property type="protein sequence ID" value="TKW67586.1"/>
    <property type="molecule type" value="Genomic_DNA"/>
</dbReference>
<dbReference type="AlphaFoldDB" id="A0A533I7W5"/>
<sequence length="242" mass="25690">MHIDTNRLVPEPAIWQAQLPGRPLSGLTVLVVEDSRFASEAIRLLCLRSGARIRRADCLAAAMRHLQTYRPNIVLVDMGLPDGSGADLIRQIATREFAPLVLGISGDPDTKDAAMAAGAVAFIAKPINSLAAFQQTILAALPPENLQPGPRLLPNEIVTPDTTALRDDLAHVADVLSNAVDNRAIDYIARFLTGVARSAQDTPLAEAAAALARDHEAGRGVATDLTRISGMVHERLAAVGHA</sequence>
<dbReference type="PANTHER" id="PTHR44591:SF3">
    <property type="entry name" value="RESPONSE REGULATORY DOMAIN-CONTAINING PROTEIN"/>
    <property type="match status" value="1"/>
</dbReference>
<dbReference type="PANTHER" id="PTHR44591">
    <property type="entry name" value="STRESS RESPONSE REGULATOR PROTEIN 1"/>
    <property type="match status" value="1"/>
</dbReference>
<dbReference type="PROSITE" id="PS50110">
    <property type="entry name" value="RESPONSE_REGULATORY"/>
    <property type="match status" value="1"/>
</dbReference>
<dbReference type="InterPro" id="IPR011006">
    <property type="entry name" value="CheY-like_superfamily"/>
</dbReference>
<reference evidence="4 5" key="1">
    <citation type="journal article" date="2017" name="Nat. Commun.">
        <title>In situ click chemistry generation of cyclooxygenase-2 inhibitors.</title>
        <authorList>
            <person name="Bhardwaj A."/>
            <person name="Kaur J."/>
            <person name="Wuest M."/>
            <person name="Wuest F."/>
        </authorList>
    </citation>
    <scope>NUCLEOTIDE SEQUENCE [LARGE SCALE GENOMIC DNA]</scope>
    <source>
        <strain evidence="4">S2_012_000_R3_94</strain>
    </source>
</reference>
<name>A0A533I7W5_PARDE</name>
<keyword evidence="1 2" id="KW-0597">Phosphoprotein</keyword>
<organism evidence="4 5">
    <name type="scientific">Paracoccus denitrificans</name>
    <dbReference type="NCBI Taxonomy" id="266"/>
    <lineage>
        <taxon>Bacteria</taxon>
        <taxon>Pseudomonadati</taxon>
        <taxon>Pseudomonadota</taxon>
        <taxon>Alphaproteobacteria</taxon>
        <taxon>Rhodobacterales</taxon>
        <taxon>Paracoccaceae</taxon>
        <taxon>Paracoccus</taxon>
    </lineage>
</organism>
<accession>A0A533I7W5</accession>
<evidence type="ECO:0000313" key="4">
    <source>
        <dbReference type="EMBL" id="TKW67586.1"/>
    </source>
</evidence>
<dbReference type="InterPro" id="IPR001789">
    <property type="entry name" value="Sig_transdc_resp-reg_receiver"/>
</dbReference>
<dbReference type="Pfam" id="PF00072">
    <property type="entry name" value="Response_reg"/>
    <property type="match status" value="1"/>
</dbReference>
<proteinExistence type="predicted"/>
<gene>
    <name evidence="4" type="ORF">DI616_04490</name>
</gene>
<protein>
    <submittedName>
        <fullName evidence="4">Response regulator</fullName>
    </submittedName>
</protein>
<evidence type="ECO:0000256" key="1">
    <source>
        <dbReference type="ARBA" id="ARBA00022553"/>
    </source>
</evidence>
<dbReference type="GO" id="GO:0000160">
    <property type="term" value="P:phosphorelay signal transduction system"/>
    <property type="evidence" value="ECO:0007669"/>
    <property type="project" value="InterPro"/>
</dbReference>